<evidence type="ECO:0000313" key="3">
    <source>
        <dbReference type="Proteomes" id="UP000187406"/>
    </source>
</evidence>
<comment type="caution">
    <text evidence="2">The sequence shown here is derived from an EMBL/GenBank/DDBJ whole genome shotgun (WGS) entry which is preliminary data.</text>
</comment>
<accession>A0A1Q3DDS8</accession>
<dbReference type="PANTHER" id="PTHR45749:SF37">
    <property type="entry name" value="OS05G0311600 PROTEIN"/>
    <property type="match status" value="1"/>
</dbReference>
<evidence type="ECO:0000259" key="1">
    <source>
        <dbReference type="SMART" id="SM00597"/>
    </source>
</evidence>
<dbReference type="InParanoid" id="A0A1Q3DDS8"/>
<feature type="domain" description="TTF-type" evidence="1">
    <location>
        <begin position="101"/>
        <end position="200"/>
    </location>
</feature>
<protein>
    <submittedName>
        <fullName evidence="2">DUF4371 domain-containing protein</fullName>
    </submittedName>
</protein>
<dbReference type="AlphaFoldDB" id="A0A1Q3DDS8"/>
<dbReference type="InterPro" id="IPR006580">
    <property type="entry name" value="Znf_TTF"/>
</dbReference>
<organism evidence="2 3">
    <name type="scientific">Cephalotus follicularis</name>
    <name type="common">Albany pitcher plant</name>
    <dbReference type="NCBI Taxonomy" id="3775"/>
    <lineage>
        <taxon>Eukaryota</taxon>
        <taxon>Viridiplantae</taxon>
        <taxon>Streptophyta</taxon>
        <taxon>Embryophyta</taxon>
        <taxon>Tracheophyta</taxon>
        <taxon>Spermatophyta</taxon>
        <taxon>Magnoliopsida</taxon>
        <taxon>eudicotyledons</taxon>
        <taxon>Gunneridae</taxon>
        <taxon>Pentapetalae</taxon>
        <taxon>rosids</taxon>
        <taxon>fabids</taxon>
        <taxon>Oxalidales</taxon>
        <taxon>Cephalotaceae</taxon>
        <taxon>Cephalotus</taxon>
    </lineage>
</organism>
<dbReference type="OrthoDB" id="1730821at2759"/>
<keyword evidence="3" id="KW-1185">Reference proteome</keyword>
<gene>
    <name evidence="2" type="ORF">CFOL_v3_34038</name>
</gene>
<dbReference type="Proteomes" id="UP000187406">
    <property type="component" value="Unassembled WGS sequence"/>
</dbReference>
<feature type="non-terminal residue" evidence="2">
    <location>
        <position position="201"/>
    </location>
</feature>
<dbReference type="SMART" id="SM00597">
    <property type="entry name" value="ZnF_TTF"/>
    <property type="match status" value="1"/>
</dbReference>
<reference evidence="3" key="1">
    <citation type="submission" date="2016-04" db="EMBL/GenBank/DDBJ databases">
        <title>Cephalotus genome sequencing.</title>
        <authorList>
            <person name="Fukushima K."/>
            <person name="Hasebe M."/>
            <person name="Fang X."/>
        </authorList>
    </citation>
    <scope>NUCLEOTIDE SEQUENCE [LARGE SCALE GENOMIC DNA]</scope>
    <source>
        <strain evidence="3">cv. St1</strain>
    </source>
</reference>
<sequence length="201" mass="23372">MVKPKTIVSFFKKKNIGNSGSSTPSLVFDSTSVLEQRPHKSPRIENKEVHTTSLERDPGLRPLMWDYPINQRDEIQRKYITELGPYQHILSEYPYSGPETHRRRFQASWFKLFTWLEYSPSKDAAYCFPCYLFTNKTSEHPRTNAFVVEGFRTWRKVNSGKDCAFLTHVGKSPSSPHNVAIKCCEDLKNQSRHIDTIIDKQ</sequence>
<proteinExistence type="predicted"/>
<name>A0A1Q3DDS8_CEPFO</name>
<dbReference type="STRING" id="3775.A0A1Q3DDS8"/>
<evidence type="ECO:0000313" key="2">
    <source>
        <dbReference type="EMBL" id="GAV90630.1"/>
    </source>
</evidence>
<dbReference type="EMBL" id="BDDD01006455">
    <property type="protein sequence ID" value="GAV90630.1"/>
    <property type="molecule type" value="Genomic_DNA"/>
</dbReference>
<dbReference type="PANTHER" id="PTHR45749">
    <property type="match status" value="1"/>
</dbReference>